<accession>A0A7J5L1W4</accession>
<evidence type="ECO:0000313" key="2">
    <source>
        <dbReference type="Proteomes" id="UP000440773"/>
    </source>
</evidence>
<proteinExistence type="predicted"/>
<sequence length="527" mass="61486">MKNYLAIIRRSDFIDLYKYGFFNLDKEKIVDFDCDISELPYRSDIFDSLFFRMNSFESSFAYLIINYVKEESLDFSIVSIEEVRHVFPLDFEAKREFESSFDEHIKIDNPIWSDAVSLIKKKQMFHSSMQGVRNIFNIFKLDGTDKCKKIISDDTVEEMLSAVYDDVRPQGDLPIWVYLMRYERHSFYPKDSLGYFMDIVHIVVNFMAKQEVDDMTVESTGIYNVLCKFEGKGLKSNEIMHYLKADKGAAGFLNKISLFVPEADFITTAISYLKLRDKYKDEFVYDVKFIEACKNAFGDSFTLASYMAGIAFSHEKTYSCLYKVLPLAIYKSKEEMAAILLRKQEEQIRAKREMECIEYERKKERELEIERRKGGKKKCKKAQDYPPFGVSGYSQGRGGYPTWGQQSEESFPPYQGNDPDYVPASMEKQKKKEFPIPINPVKEEKTIVEPKSAKESIRQENLFAYSDMQGTEIQTRKLSSFPLKLQKYTPKGKPSTAKNSIVEVHNVEEYNKFLNAHSKENWKPIKK</sequence>
<reference evidence="1 2" key="1">
    <citation type="journal article" date="2019" name="Nat. Med.">
        <title>A library of human gut bacterial isolates paired with longitudinal multiomics data enables mechanistic microbiome research.</title>
        <authorList>
            <person name="Poyet M."/>
            <person name="Groussin M."/>
            <person name="Gibbons S.M."/>
            <person name="Avila-Pacheco J."/>
            <person name="Jiang X."/>
            <person name="Kearney S.M."/>
            <person name="Perrotta A.R."/>
            <person name="Berdy B."/>
            <person name="Zhao S."/>
            <person name="Lieberman T.D."/>
            <person name="Swanson P.K."/>
            <person name="Smith M."/>
            <person name="Roesemann S."/>
            <person name="Alexander J.E."/>
            <person name="Rich S.A."/>
            <person name="Livny J."/>
            <person name="Vlamakis H."/>
            <person name="Clish C."/>
            <person name="Bullock K."/>
            <person name="Deik A."/>
            <person name="Scott J."/>
            <person name="Pierce K.A."/>
            <person name="Xavier R.J."/>
            <person name="Alm E.J."/>
        </authorList>
    </citation>
    <scope>NUCLEOTIDE SEQUENCE [LARGE SCALE GENOMIC DNA]</scope>
    <source>
        <strain evidence="1 2">BIOML-A17</strain>
    </source>
</reference>
<comment type="caution">
    <text evidence="1">The sequence shown here is derived from an EMBL/GenBank/DDBJ whole genome shotgun (WGS) entry which is preliminary data.</text>
</comment>
<dbReference type="RefSeq" id="WP_151870928.1">
    <property type="nucleotide sequence ID" value="NZ_WCLO01000037.1"/>
</dbReference>
<dbReference type="Proteomes" id="UP000440773">
    <property type="component" value="Unassembled WGS sequence"/>
</dbReference>
<organism evidence="1 2">
    <name type="scientific">Bacteroides stercoris</name>
    <dbReference type="NCBI Taxonomy" id="46506"/>
    <lineage>
        <taxon>Bacteria</taxon>
        <taxon>Pseudomonadati</taxon>
        <taxon>Bacteroidota</taxon>
        <taxon>Bacteroidia</taxon>
        <taxon>Bacteroidales</taxon>
        <taxon>Bacteroidaceae</taxon>
        <taxon>Bacteroides</taxon>
    </lineage>
</organism>
<evidence type="ECO:0000313" key="1">
    <source>
        <dbReference type="EMBL" id="KAB5280164.1"/>
    </source>
</evidence>
<dbReference type="AlphaFoldDB" id="A0A7J5L1W4"/>
<protein>
    <submittedName>
        <fullName evidence="1">Uncharacterized protein</fullName>
    </submittedName>
</protein>
<dbReference type="EMBL" id="WCLP01000037">
    <property type="protein sequence ID" value="KAB5280164.1"/>
    <property type="molecule type" value="Genomic_DNA"/>
</dbReference>
<name>A0A7J5L1W4_BACSE</name>
<gene>
    <name evidence="1" type="ORF">F9962_13495</name>
</gene>